<evidence type="ECO:0000313" key="5">
    <source>
        <dbReference type="EMBL" id="MBC5580476.1"/>
    </source>
</evidence>
<dbReference type="GO" id="GO:0003677">
    <property type="term" value="F:DNA binding"/>
    <property type="evidence" value="ECO:0007669"/>
    <property type="project" value="UniProtKB-KW"/>
</dbReference>
<dbReference type="InterPro" id="IPR050679">
    <property type="entry name" value="Bact_HTH_transcr_reg"/>
</dbReference>
<dbReference type="Pfam" id="PF07702">
    <property type="entry name" value="UTRA"/>
    <property type="match status" value="1"/>
</dbReference>
<dbReference type="InterPro" id="IPR011663">
    <property type="entry name" value="UTRA"/>
</dbReference>
<dbReference type="RefSeq" id="WP_186886826.1">
    <property type="nucleotide sequence ID" value="NZ_JACONZ010000001.1"/>
</dbReference>
<dbReference type="PANTHER" id="PTHR44846">
    <property type="entry name" value="MANNOSYL-D-GLYCERATE TRANSPORT/METABOLISM SYSTEM REPRESSOR MNGR-RELATED"/>
    <property type="match status" value="1"/>
</dbReference>
<sequence length="244" mass="27787">MVDKKSPVPLYVQLRSTLREAIDAGEYPAGSQLPTEFELARRYGLGRATVRSALDLLLRDGVIEKRHGVGTFVRRPRREFSFEPLISLTSFLRGMGVPTENRLLKNRWLRAEASLAAKARVPEGARLGGVLRLRYALGEPIALEQSYFAEDIYRHLRALPLEGSLSQLLLRDLAVDIQRIEQTILRREPTADERRALALTEEQQVMELTRWLYRQGEDTPFYYIEFIVTAGVYEDIAATGEGLR</sequence>
<dbReference type="EMBL" id="JACONZ010000001">
    <property type="protein sequence ID" value="MBC5580476.1"/>
    <property type="molecule type" value="Genomic_DNA"/>
</dbReference>
<dbReference type="SUPFAM" id="SSF64288">
    <property type="entry name" value="Chorismate lyase-like"/>
    <property type="match status" value="1"/>
</dbReference>
<dbReference type="PANTHER" id="PTHR44846:SF1">
    <property type="entry name" value="MANNOSYL-D-GLYCERATE TRANSPORT_METABOLISM SYSTEM REPRESSOR MNGR-RELATED"/>
    <property type="match status" value="1"/>
</dbReference>
<dbReference type="GO" id="GO:0003700">
    <property type="term" value="F:DNA-binding transcription factor activity"/>
    <property type="evidence" value="ECO:0007669"/>
    <property type="project" value="InterPro"/>
</dbReference>
<evidence type="ECO:0000256" key="3">
    <source>
        <dbReference type="ARBA" id="ARBA00023163"/>
    </source>
</evidence>
<dbReference type="SMART" id="SM00345">
    <property type="entry name" value="HTH_GNTR"/>
    <property type="match status" value="1"/>
</dbReference>
<dbReference type="InterPro" id="IPR036388">
    <property type="entry name" value="WH-like_DNA-bd_sf"/>
</dbReference>
<comment type="caution">
    <text evidence="5">The sequence shown here is derived from an EMBL/GenBank/DDBJ whole genome shotgun (WGS) entry which is preliminary data.</text>
</comment>
<dbReference type="SMART" id="SM00866">
    <property type="entry name" value="UTRA"/>
    <property type="match status" value="1"/>
</dbReference>
<dbReference type="Pfam" id="PF00392">
    <property type="entry name" value="GntR"/>
    <property type="match status" value="1"/>
</dbReference>
<accession>A0A923KV73</accession>
<dbReference type="PROSITE" id="PS50949">
    <property type="entry name" value="HTH_GNTR"/>
    <property type="match status" value="1"/>
</dbReference>
<dbReference type="Gene3D" id="3.40.1410.10">
    <property type="entry name" value="Chorismate lyase-like"/>
    <property type="match status" value="1"/>
</dbReference>
<dbReference type="Gene3D" id="1.10.10.10">
    <property type="entry name" value="Winged helix-like DNA-binding domain superfamily/Winged helix DNA-binding domain"/>
    <property type="match status" value="1"/>
</dbReference>
<organism evidence="5 6">
    <name type="scientific">Anaerofilum hominis</name>
    <dbReference type="NCBI Taxonomy" id="2763016"/>
    <lineage>
        <taxon>Bacteria</taxon>
        <taxon>Bacillati</taxon>
        <taxon>Bacillota</taxon>
        <taxon>Clostridia</taxon>
        <taxon>Eubacteriales</taxon>
        <taxon>Oscillospiraceae</taxon>
        <taxon>Anaerofilum</taxon>
    </lineage>
</organism>
<dbReference type="InterPro" id="IPR036390">
    <property type="entry name" value="WH_DNA-bd_sf"/>
</dbReference>
<dbReference type="Proteomes" id="UP000659630">
    <property type="component" value="Unassembled WGS sequence"/>
</dbReference>
<keyword evidence="1" id="KW-0805">Transcription regulation</keyword>
<gene>
    <name evidence="5" type="ORF">H8S23_03055</name>
</gene>
<dbReference type="InterPro" id="IPR028978">
    <property type="entry name" value="Chorismate_lyase_/UTRA_dom_sf"/>
</dbReference>
<dbReference type="CDD" id="cd07377">
    <property type="entry name" value="WHTH_GntR"/>
    <property type="match status" value="1"/>
</dbReference>
<protein>
    <submittedName>
        <fullName evidence="5">GntR family transcriptional regulator</fullName>
    </submittedName>
</protein>
<evidence type="ECO:0000313" key="6">
    <source>
        <dbReference type="Proteomes" id="UP000659630"/>
    </source>
</evidence>
<dbReference type="PRINTS" id="PR00035">
    <property type="entry name" value="HTHGNTR"/>
</dbReference>
<dbReference type="AlphaFoldDB" id="A0A923KV73"/>
<dbReference type="GO" id="GO:0045892">
    <property type="term" value="P:negative regulation of DNA-templated transcription"/>
    <property type="evidence" value="ECO:0007669"/>
    <property type="project" value="TreeGrafter"/>
</dbReference>
<dbReference type="InterPro" id="IPR000524">
    <property type="entry name" value="Tscrpt_reg_HTH_GntR"/>
</dbReference>
<evidence type="ECO:0000259" key="4">
    <source>
        <dbReference type="PROSITE" id="PS50949"/>
    </source>
</evidence>
<proteinExistence type="predicted"/>
<evidence type="ECO:0000256" key="1">
    <source>
        <dbReference type="ARBA" id="ARBA00023015"/>
    </source>
</evidence>
<reference evidence="5" key="1">
    <citation type="submission" date="2020-08" db="EMBL/GenBank/DDBJ databases">
        <title>Genome public.</title>
        <authorList>
            <person name="Liu C."/>
            <person name="Sun Q."/>
        </authorList>
    </citation>
    <scope>NUCLEOTIDE SEQUENCE</scope>
    <source>
        <strain evidence="5">BX8</strain>
    </source>
</reference>
<keyword evidence="2" id="KW-0238">DNA-binding</keyword>
<keyword evidence="6" id="KW-1185">Reference proteome</keyword>
<evidence type="ECO:0000256" key="2">
    <source>
        <dbReference type="ARBA" id="ARBA00023125"/>
    </source>
</evidence>
<keyword evidence="3" id="KW-0804">Transcription</keyword>
<feature type="domain" description="HTH gntR-type" evidence="4">
    <location>
        <begin position="8"/>
        <end position="76"/>
    </location>
</feature>
<dbReference type="SUPFAM" id="SSF46785">
    <property type="entry name" value="Winged helix' DNA-binding domain"/>
    <property type="match status" value="1"/>
</dbReference>
<name>A0A923KV73_9FIRM</name>